<gene>
    <name evidence="2" type="ORF">APHIGO_LOCUS2107</name>
</gene>
<feature type="chain" id="PRO_5040223577" evidence="1">
    <location>
        <begin position="22"/>
        <end position="154"/>
    </location>
</feature>
<keyword evidence="1" id="KW-0732">Signal</keyword>
<reference evidence="2" key="2">
    <citation type="submission" date="2022-10" db="EMBL/GenBank/DDBJ databases">
        <authorList>
            <consortium name="ENA_rothamsted_submissions"/>
            <consortium name="culmorum"/>
            <person name="King R."/>
        </authorList>
    </citation>
    <scope>NUCLEOTIDE SEQUENCE</scope>
</reference>
<reference evidence="2" key="1">
    <citation type="submission" date="2022-02" db="EMBL/GenBank/DDBJ databases">
        <authorList>
            <person name="King R."/>
        </authorList>
    </citation>
    <scope>NUCLEOTIDE SEQUENCE</scope>
</reference>
<protein>
    <submittedName>
        <fullName evidence="2">Uncharacterized protein</fullName>
    </submittedName>
</protein>
<name>A0A9P0IQZ1_APHGO</name>
<evidence type="ECO:0000313" key="2">
    <source>
        <dbReference type="EMBL" id="CAH1712683.1"/>
    </source>
</evidence>
<evidence type="ECO:0000313" key="3">
    <source>
        <dbReference type="Proteomes" id="UP001154329"/>
    </source>
</evidence>
<keyword evidence="3" id="KW-1185">Reference proteome</keyword>
<feature type="signal peptide" evidence="1">
    <location>
        <begin position="1"/>
        <end position="21"/>
    </location>
</feature>
<organism evidence="2 3">
    <name type="scientific">Aphis gossypii</name>
    <name type="common">Cotton aphid</name>
    <dbReference type="NCBI Taxonomy" id="80765"/>
    <lineage>
        <taxon>Eukaryota</taxon>
        <taxon>Metazoa</taxon>
        <taxon>Ecdysozoa</taxon>
        <taxon>Arthropoda</taxon>
        <taxon>Hexapoda</taxon>
        <taxon>Insecta</taxon>
        <taxon>Pterygota</taxon>
        <taxon>Neoptera</taxon>
        <taxon>Paraneoptera</taxon>
        <taxon>Hemiptera</taxon>
        <taxon>Sternorrhyncha</taxon>
        <taxon>Aphidomorpha</taxon>
        <taxon>Aphidoidea</taxon>
        <taxon>Aphididae</taxon>
        <taxon>Aphidini</taxon>
        <taxon>Aphis</taxon>
        <taxon>Aphis</taxon>
    </lineage>
</organism>
<dbReference type="Proteomes" id="UP001154329">
    <property type="component" value="Chromosome 1"/>
</dbReference>
<dbReference type="EMBL" id="OU899034">
    <property type="protein sequence ID" value="CAH1712683.1"/>
    <property type="molecule type" value="Genomic_DNA"/>
</dbReference>
<dbReference type="AlphaFoldDB" id="A0A9P0IQZ1"/>
<feature type="non-terminal residue" evidence="2">
    <location>
        <position position="1"/>
    </location>
</feature>
<proteinExistence type="predicted"/>
<accession>A0A9P0IQZ1</accession>
<sequence>CTFSCVFFCTQPLLIFCVCLSLSVSPSISVRSVCHTDVHIYIYILYVCMCTKTNEMAREEKKEKKKENYHLYTSPHRPSPTPFADIIISPAFLRDTKHILYSFRPVSASVSVPTTHAHFIPRRRAATATNRILYTASAGRRVYAPVWVYGCVGV</sequence>
<evidence type="ECO:0000256" key="1">
    <source>
        <dbReference type="SAM" id="SignalP"/>
    </source>
</evidence>